<proteinExistence type="predicted"/>
<protein>
    <submittedName>
        <fullName evidence="3">Lipoprotein</fullName>
    </submittedName>
</protein>
<evidence type="ECO:0000313" key="4">
    <source>
        <dbReference type="Proteomes" id="UP000272771"/>
    </source>
</evidence>
<name>A0A448VNJ9_9NEIS</name>
<evidence type="ECO:0000256" key="1">
    <source>
        <dbReference type="SAM" id="SignalP"/>
    </source>
</evidence>
<gene>
    <name evidence="3" type="ORF">NCTC12742_01202</name>
</gene>
<accession>A0A448VNJ9</accession>
<dbReference type="Proteomes" id="UP000272771">
    <property type="component" value="Chromosome"/>
</dbReference>
<organism evidence="3 4">
    <name type="scientific">Neisseria weaveri</name>
    <dbReference type="NCBI Taxonomy" id="28091"/>
    <lineage>
        <taxon>Bacteria</taxon>
        <taxon>Pseudomonadati</taxon>
        <taxon>Pseudomonadota</taxon>
        <taxon>Betaproteobacteria</taxon>
        <taxon>Neisseriales</taxon>
        <taxon>Neisseriaceae</taxon>
        <taxon>Neisseria</taxon>
    </lineage>
</organism>
<dbReference type="AlphaFoldDB" id="A0A448VNJ9"/>
<dbReference type="STRING" id="28091.SAMEA3174300_01831"/>
<feature type="domain" description="Surface-adhesin protein E-like" evidence="2">
    <location>
        <begin position="34"/>
        <end position="144"/>
    </location>
</feature>
<sequence length="147" mass="16283">MMNTVRILRRTAAVTAALLLAACAANGPTVSGNWKDIGTTSNGNIKASIDMDSIKKNGHVVTFRDKKTVLKPNEERYTNLPKYKTAVGEWEINCQNKTYRLTALKLLDSNGSTLTDERYTAVNLRPMSITLGSITAKQYETVCKRKL</sequence>
<dbReference type="Pfam" id="PF16747">
    <property type="entry name" value="Adhesin_E"/>
    <property type="match status" value="1"/>
</dbReference>
<keyword evidence="1" id="KW-0732">Signal</keyword>
<dbReference type="EMBL" id="LR134533">
    <property type="protein sequence ID" value="VEJ51321.1"/>
    <property type="molecule type" value="Genomic_DNA"/>
</dbReference>
<dbReference type="PROSITE" id="PS51257">
    <property type="entry name" value="PROKAR_LIPOPROTEIN"/>
    <property type="match status" value="1"/>
</dbReference>
<keyword evidence="4" id="KW-1185">Reference proteome</keyword>
<evidence type="ECO:0000259" key="2">
    <source>
        <dbReference type="Pfam" id="PF16747"/>
    </source>
</evidence>
<dbReference type="RefSeq" id="WP_004285190.1">
    <property type="nucleotide sequence ID" value="NZ_CAUJRG010000009.1"/>
</dbReference>
<reference evidence="3 4" key="1">
    <citation type="submission" date="2018-12" db="EMBL/GenBank/DDBJ databases">
        <authorList>
            <consortium name="Pathogen Informatics"/>
        </authorList>
    </citation>
    <scope>NUCLEOTIDE SEQUENCE [LARGE SCALE GENOMIC DNA]</scope>
    <source>
        <strain evidence="3 4">NCTC12742</strain>
    </source>
</reference>
<feature type="signal peptide" evidence="1">
    <location>
        <begin position="1"/>
        <end position="27"/>
    </location>
</feature>
<keyword evidence="3" id="KW-0449">Lipoprotein</keyword>
<feature type="chain" id="PRO_5019194114" evidence="1">
    <location>
        <begin position="28"/>
        <end position="147"/>
    </location>
</feature>
<dbReference type="InterPro" id="IPR031939">
    <property type="entry name" value="Adhesin_E-like"/>
</dbReference>
<dbReference type="OrthoDB" id="8602093at2"/>
<evidence type="ECO:0000313" key="3">
    <source>
        <dbReference type="EMBL" id="VEJ51321.1"/>
    </source>
</evidence>